<organism evidence="13 14">
    <name type="scientific">Saccharomyces pastorianus</name>
    <name type="common">Lager yeast</name>
    <name type="synonym">Saccharomyces cerevisiae x Saccharomyces eubayanus</name>
    <dbReference type="NCBI Taxonomy" id="27292"/>
    <lineage>
        <taxon>Eukaryota</taxon>
        <taxon>Fungi</taxon>
        <taxon>Dikarya</taxon>
        <taxon>Ascomycota</taxon>
        <taxon>Saccharomycotina</taxon>
        <taxon>Saccharomycetes</taxon>
        <taxon>Saccharomycetales</taxon>
        <taxon>Saccharomycetaceae</taxon>
        <taxon>Saccharomyces</taxon>
    </lineage>
</organism>
<keyword evidence="7 9" id="KW-0472">Membrane</keyword>
<protein>
    <submittedName>
        <fullName evidence="13">Sphingosine N-acyltransferase lac1</fullName>
    </submittedName>
</protein>
<evidence type="ECO:0000256" key="5">
    <source>
        <dbReference type="ARBA" id="ARBA00022824"/>
    </source>
</evidence>
<name>A0A6C1DX56_SACPS</name>
<keyword evidence="13" id="KW-0012">Acyltransferase</keyword>
<dbReference type="PROSITE" id="PS50922">
    <property type="entry name" value="TLC"/>
    <property type="match status" value="1"/>
</dbReference>
<evidence type="ECO:0000256" key="9">
    <source>
        <dbReference type="PROSITE-ProRule" id="PRU00205"/>
    </source>
</evidence>
<reference evidence="13 14" key="1">
    <citation type="journal article" date="2019" name="BMC Genomics">
        <title>Chromosome level assembly and comparative genome analysis confirm lager-brewing yeasts originated from a single hybridization.</title>
        <authorList>
            <person name="Salazar A.N."/>
            <person name="Gorter de Vries A.R."/>
            <person name="van den Broek M."/>
            <person name="Brouwers N."/>
            <person name="de la Torre Cortes P."/>
            <person name="Kuijpers N.G.A."/>
            <person name="Daran J.G."/>
            <person name="Abeel T."/>
        </authorList>
    </citation>
    <scope>NUCLEOTIDE SEQUENCE [LARGE SCALE GENOMIC DNA]</scope>
    <source>
        <strain evidence="13 14">CBS 1483</strain>
    </source>
</reference>
<keyword evidence="14" id="KW-1185">Reference proteome</keyword>
<dbReference type="Proteomes" id="UP000501346">
    <property type="component" value="Chromosome ScXI"/>
</dbReference>
<dbReference type="SMART" id="SM00724">
    <property type="entry name" value="TLC"/>
    <property type="match status" value="1"/>
</dbReference>
<feature type="transmembrane region" description="Helical" evidence="11">
    <location>
        <begin position="179"/>
        <end position="202"/>
    </location>
</feature>
<keyword evidence="3 13" id="KW-0808">Transferase</keyword>
<evidence type="ECO:0000256" key="4">
    <source>
        <dbReference type="ARBA" id="ARBA00022692"/>
    </source>
</evidence>
<dbReference type="SMR" id="A0A6C1DX56"/>
<dbReference type="PANTHER" id="PTHR12560">
    <property type="entry name" value="LONGEVITY ASSURANCE FACTOR 1 LAG1"/>
    <property type="match status" value="1"/>
</dbReference>
<evidence type="ECO:0000256" key="6">
    <source>
        <dbReference type="ARBA" id="ARBA00022989"/>
    </source>
</evidence>
<dbReference type="AlphaFoldDB" id="A0A6C1DX56"/>
<feature type="transmembrane region" description="Helical" evidence="11">
    <location>
        <begin position="356"/>
        <end position="380"/>
    </location>
</feature>
<evidence type="ECO:0000256" key="3">
    <source>
        <dbReference type="ARBA" id="ARBA00022679"/>
    </source>
</evidence>
<evidence type="ECO:0000256" key="7">
    <source>
        <dbReference type="ARBA" id="ARBA00023136"/>
    </source>
</evidence>
<feature type="transmembrane region" description="Helical" evidence="11">
    <location>
        <begin position="136"/>
        <end position="158"/>
    </location>
</feature>
<dbReference type="GO" id="GO:0046513">
    <property type="term" value="P:ceramide biosynthetic process"/>
    <property type="evidence" value="ECO:0007669"/>
    <property type="project" value="InterPro"/>
</dbReference>
<evidence type="ECO:0000256" key="10">
    <source>
        <dbReference type="SAM" id="MobiDB-lite"/>
    </source>
</evidence>
<feature type="compositionally biased region" description="Polar residues" evidence="10">
    <location>
        <begin position="1"/>
        <end position="14"/>
    </location>
</feature>
<dbReference type="GO" id="GO:0005789">
    <property type="term" value="C:endoplasmic reticulum membrane"/>
    <property type="evidence" value="ECO:0007669"/>
    <property type="project" value="UniProtKB-SubCell"/>
</dbReference>
<feature type="transmembrane region" description="Helical" evidence="11">
    <location>
        <begin position="254"/>
        <end position="280"/>
    </location>
</feature>
<evidence type="ECO:0000313" key="13">
    <source>
        <dbReference type="EMBL" id="QID80814.1"/>
    </source>
</evidence>
<feature type="region of interest" description="Disordered" evidence="10">
    <location>
        <begin position="1"/>
        <end position="25"/>
    </location>
</feature>
<dbReference type="Pfam" id="PF03798">
    <property type="entry name" value="TRAM_LAG1_CLN8"/>
    <property type="match status" value="1"/>
</dbReference>
<dbReference type="PIRSF" id="PIRSF005225">
    <property type="entry name" value="LAG1_LAC1"/>
    <property type="match status" value="1"/>
</dbReference>
<dbReference type="PANTHER" id="PTHR12560:SF11">
    <property type="entry name" value="CERAMIDE SYNTHASE LAC1-RELATED"/>
    <property type="match status" value="1"/>
</dbReference>
<keyword evidence="5" id="KW-0256">Endoplasmic reticulum</keyword>
<dbReference type="GO" id="GO:0050291">
    <property type="term" value="F:sphingosine N-acyltransferase activity"/>
    <property type="evidence" value="ECO:0007669"/>
    <property type="project" value="InterPro"/>
</dbReference>
<evidence type="ECO:0000256" key="11">
    <source>
        <dbReference type="SAM" id="Phobius"/>
    </source>
</evidence>
<proteinExistence type="inferred from homology"/>
<evidence type="ECO:0000256" key="8">
    <source>
        <dbReference type="ARBA" id="ARBA00023180"/>
    </source>
</evidence>
<comment type="subcellular location">
    <subcellularLocation>
        <location evidence="1">Endoplasmic reticulum membrane</location>
        <topology evidence="1">Multi-pass membrane protein</topology>
    </subcellularLocation>
</comment>
<keyword evidence="6 11" id="KW-1133">Transmembrane helix</keyword>
<evidence type="ECO:0000256" key="1">
    <source>
        <dbReference type="ARBA" id="ARBA00004477"/>
    </source>
</evidence>
<feature type="compositionally biased region" description="Basic residues" evidence="10">
    <location>
        <begin position="15"/>
        <end position="24"/>
    </location>
</feature>
<dbReference type="EMBL" id="CP048992">
    <property type="protein sequence ID" value="QID80814.1"/>
    <property type="molecule type" value="Genomic_DNA"/>
</dbReference>
<evidence type="ECO:0000259" key="12">
    <source>
        <dbReference type="PROSITE" id="PS50922"/>
    </source>
</evidence>
<dbReference type="OrthoDB" id="3053196at2759"/>
<dbReference type="InterPro" id="IPR006634">
    <property type="entry name" value="TLC-dom"/>
</dbReference>
<feature type="domain" description="TLC" evidence="12">
    <location>
        <begin position="168"/>
        <end position="384"/>
    </location>
</feature>
<keyword evidence="4 9" id="KW-0812">Transmembrane</keyword>
<gene>
    <name evidence="13" type="primary">LAC1_1</name>
    <name evidence="13" type="ORF">GRS66_003164</name>
</gene>
<feature type="transmembrane region" description="Helical" evidence="11">
    <location>
        <begin position="222"/>
        <end position="242"/>
    </location>
</feature>
<sequence length="418" mass="48992">MSTIKPSPSNNNLKVRSRPRRKSSIGKIDLGDTVPSLGTMFETKESKTAAKRRMQRLSEATKNDSDLVKKIWFSFREISYRHAWIAPLMILIAVYSAYFTSGNTTKTNVLHRFVAVSYQIGDTNAYGKGINDLCFVFYYMIFFTFLREFLMDVVIRPFAIRLHVTSKHRIKRIMEQMYAIFYTGVSGPFGIYCMYHSDLWFFNTKAMYRTYPDFTNPFLFKVFYLGQAAFWAQQACILVLQLEKPRKDHNELTFHHIVTLLLIWSSYVFHFTKMGLPIYITMDVSDFLLSFSKTLNYLDSGLAFFSFAIFVVAWIYLRHYINLKILWSVLTQFRTEGNYVLNFATQQYKCWISLPIVFVLIGALQLVNLYWLFLIFRVLYRILWRGILKDDRSDSESDEESDESSTTPTDSTPTKKDI</sequence>
<accession>A0A6C1DX56</accession>
<evidence type="ECO:0000313" key="14">
    <source>
        <dbReference type="Proteomes" id="UP000501346"/>
    </source>
</evidence>
<keyword evidence="8" id="KW-0325">Glycoprotein</keyword>
<feature type="transmembrane region" description="Helical" evidence="11">
    <location>
        <begin position="300"/>
        <end position="317"/>
    </location>
</feature>
<comment type="similarity">
    <text evidence="2">Belongs to the sphingosine N-acyltransferase family.</text>
</comment>
<dbReference type="InterPro" id="IPR016439">
    <property type="entry name" value="Lag1/Lac1-like"/>
</dbReference>
<feature type="region of interest" description="Disordered" evidence="10">
    <location>
        <begin position="390"/>
        <end position="418"/>
    </location>
</feature>
<feature type="transmembrane region" description="Helical" evidence="11">
    <location>
        <begin position="78"/>
        <end position="98"/>
    </location>
</feature>
<evidence type="ECO:0000256" key="2">
    <source>
        <dbReference type="ARBA" id="ARBA00009808"/>
    </source>
</evidence>